<dbReference type="Pfam" id="PF18913">
    <property type="entry name" value="FBPase_C"/>
    <property type="match status" value="1"/>
</dbReference>
<dbReference type="PANTHER" id="PTHR11556:SF35">
    <property type="entry name" value="SEDOHEPTULOSE-1,7-BISPHOSPHATASE, CHLOROPLASTIC"/>
    <property type="match status" value="1"/>
</dbReference>
<evidence type="ECO:0000313" key="13">
    <source>
        <dbReference type="Proteomes" id="UP001189429"/>
    </source>
</evidence>
<dbReference type="InterPro" id="IPR023079">
    <property type="entry name" value="SBPase"/>
</dbReference>
<comment type="caution">
    <text evidence="12">The sequence shown here is derived from an EMBL/GenBank/DDBJ whole genome shotgun (WGS) entry which is preliminary data.</text>
</comment>
<gene>
    <name evidence="12" type="ORF">PCOR1329_LOCUS69650</name>
</gene>
<evidence type="ECO:0000259" key="10">
    <source>
        <dbReference type="Pfam" id="PF00316"/>
    </source>
</evidence>
<evidence type="ECO:0000256" key="3">
    <source>
        <dbReference type="ARBA" id="ARBA00013093"/>
    </source>
</evidence>
<keyword evidence="5" id="KW-0479">Metal-binding</keyword>
<dbReference type="Pfam" id="PF00316">
    <property type="entry name" value="FBPase"/>
    <property type="match status" value="1"/>
</dbReference>
<keyword evidence="8" id="KW-0119">Carbohydrate metabolism</keyword>
<keyword evidence="7" id="KW-0460">Magnesium</keyword>
<dbReference type="InterPro" id="IPR044015">
    <property type="entry name" value="FBPase_C_dom"/>
</dbReference>
<keyword evidence="4" id="KW-0963">Cytoplasm</keyword>
<keyword evidence="13" id="KW-1185">Reference proteome</keyword>
<dbReference type="Gene3D" id="3.30.540.10">
    <property type="entry name" value="Fructose-1,6-Bisphosphatase, subunit A, domain 1"/>
    <property type="match status" value="1"/>
</dbReference>
<dbReference type="Proteomes" id="UP001189429">
    <property type="component" value="Unassembled WGS sequence"/>
</dbReference>
<dbReference type="Gene3D" id="3.40.190.80">
    <property type="match status" value="1"/>
</dbReference>
<comment type="similarity">
    <text evidence="2">Belongs to the FBPase class 1 family.</text>
</comment>
<feature type="domain" description="Fructose-1-6-bisphosphatase class I N-terminal" evidence="10">
    <location>
        <begin position="294"/>
        <end position="430"/>
    </location>
</feature>
<reference evidence="12" key="1">
    <citation type="submission" date="2023-10" db="EMBL/GenBank/DDBJ databases">
        <authorList>
            <person name="Chen Y."/>
            <person name="Shah S."/>
            <person name="Dougan E. K."/>
            <person name="Thang M."/>
            <person name="Chan C."/>
        </authorList>
    </citation>
    <scope>NUCLEOTIDE SEQUENCE [LARGE SCALE GENOMIC DNA]</scope>
</reference>
<comment type="pathway">
    <text evidence="9">Carbohydrate biosynthesis.</text>
</comment>
<dbReference type="PIRSF" id="PIRSF000904">
    <property type="entry name" value="FBPtase_SBPase"/>
    <property type="match status" value="1"/>
</dbReference>
<evidence type="ECO:0000256" key="9">
    <source>
        <dbReference type="ARBA" id="ARBA00024331"/>
    </source>
</evidence>
<dbReference type="CDD" id="cd00354">
    <property type="entry name" value="FBPase"/>
    <property type="match status" value="1"/>
</dbReference>
<accession>A0ABN9WTR9</accession>
<dbReference type="SUPFAM" id="SSF56655">
    <property type="entry name" value="Carbohydrate phosphatase"/>
    <property type="match status" value="1"/>
</dbReference>
<protein>
    <recommendedName>
        <fullName evidence="3">fructose-bisphosphatase</fullName>
        <ecNumber evidence="3">3.1.3.11</ecNumber>
    </recommendedName>
</protein>
<feature type="domain" description="Fructose-1-6-bisphosphatase class 1 C-terminal" evidence="11">
    <location>
        <begin position="443"/>
        <end position="568"/>
    </location>
</feature>
<evidence type="ECO:0000256" key="2">
    <source>
        <dbReference type="ARBA" id="ARBA00010941"/>
    </source>
</evidence>
<evidence type="ECO:0000256" key="5">
    <source>
        <dbReference type="ARBA" id="ARBA00022723"/>
    </source>
</evidence>
<evidence type="ECO:0000256" key="7">
    <source>
        <dbReference type="ARBA" id="ARBA00022842"/>
    </source>
</evidence>
<dbReference type="InterPro" id="IPR033391">
    <property type="entry name" value="FBPase_N"/>
</dbReference>
<evidence type="ECO:0000256" key="6">
    <source>
        <dbReference type="ARBA" id="ARBA00022801"/>
    </source>
</evidence>
<dbReference type="PANTHER" id="PTHR11556">
    <property type="entry name" value="FRUCTOSE-1,6-BISPHOSPHATASE-RELATED"/>
    <property type="match status" value="1"/>
</dbReference>
<evidence type="ECO:0000256" key="1">
    <source>
        <dbReference type="ARBA" id="ARBA00001273"/>
    </source>
</evidence>
<proteinExistence type="inferred from homology"/>
<sequence length="576" mass="61512">MNWLRDPPRVCGVKMCLARLQLGGSDAREVEATRRGATPAHSHREQVLRNVALHVFNLPMDQLMDLSFRALNRMQRRQGRQLDLRTEMIEADATPLRAEATEFVPSASYWEPFEPFAHTRCTGLVCTCGTTVFSSVAVAVVGGQVNGAAAEGIAAQRAPTGDDCPAEGAAGAAAAEATGADVRAPTGDHCPAAGAAGASLDAQAAAAGEGWLPAGAAAGALAAVGLASSRRSAREAKRATRVRRAAEDEAYGASHTSFYTDAVAKDKYDTLEEVLDAKLKDEKLKGMVNELLDCCVKITEALRVNLVTVNDSSNTFGDTQLTVDVIADDLLWDLAKTSKLVNEASSEEEPEIVKTNPDGQFVLCWDPLDGSSIVDNNWAVGTIVGIWDKSTGLLGATGRDQVMSLVVLYGPRTTAFMTLDDGVYEFTCGPGNKWICSRERIQIKKDCKIFAPANLRAAQEVEGYSKLVDYYMKNKYTLRYSGGLVPDVCQQFTKTQGVFTNPTSKASPAKLRLAFEAAPFGRLVEMAGGKTSDGVSGNSVLDLKIEAVDQRCALAIGSANEVDRFNDMVVKAAVPA</sequence>
<evidence type="ECO:0000313" key="12">
    <source>
        <dbReference type="EMBL" id="CAK0888977.1"/>
    </source>
</evidence>
<dbReference type="EMBL" id="CAUYUJ010019157">
    <property type="protein sequence ID" value="CAK0888977.1"/>
    <property type="molecule type" value="Genomic_DNA"/>
</dbReference>
<dbReference type="InterPro" id="IPR000146">
    <property type="entry name" value="FBPase_class-1"/>
</dbReference>
<evidence type="ECO:0000259" key="11">
    <source>
        <dbReference type="Pfam" id="PF18913"/>
    </source>
</evidence>
<dbReference type="EC" id="3.1.3.11" evidence="3"/>
<dbReference type="PIRSF" id="PIRSF500210">
    <property type="entry name" value="FBPtase"/>
    <property type="match status" value="1"/>
</dbReference>
<dbReference type="PRINTS" id="PR01958">
    <property type="entry name" value="S17BPHPHTASE"/>
</dbReference>
<organism evidence="12 13">
    <name type="scientific">Prorocentrum cordatum</name>
    <dbReference type="NCBI Taxonomy" id="2364126"/>
    <lineage>
        <taxon>Eukaryota</taxon>
        <taxon>Sar</taxon>
        <taxon>Alveolata</taxon>
        <taxon>Dinophyceae</taxon>
        <taxon>Prorocentrales</taxon>
        <taxon>Prorocentraceae</taxon>
        <taxon>Prorocentrum</taxon>
    </lineage>
</organism>
<keyword evidence="6" id="KW-0378">Hydrolase</keyword>
<evidence type="ECO:0000256" key="8">
    <source>
        <dbReference type="ARBA" id="ARBA00023277"/>
    </source>
</evidence>
<evidence type="ECO:0000256" key="4">
    <source>
        <dbReference type="ARBA" id="ARBA00022490"/>
    </source>
</evidence>
<comment type="catalytic activity">
    <reaction evidence="1">
        <text>beta-D-fructose 1,6-bisphosphate + H2O = beta-D-fructose 6-phosphate + phosphate</text>
        <dbReference type="Rhea" id="RHEA:11064"/>
        <dbReference type="ChEBI" id="CHEBI:15377"/>
        <dbReference type="ChEBI" id="CHEBI:32966"/>
        <dbReference type="ChEBI" id="CHEBI:43474"/>
        <dbReference type="ChEBI" id="CHEBI:57634"/>
        <dbReference type="EC" id="3.1.3.11"/>
    </reaction>
</comment>
<name>A0ABN9WTR9_9DINO</name>
<dbReference type="InterPro" id="IPR028343">
    <property type="entry name" value="FBPtase"/>
</dbReference>